<keyword evidence="4 13" id="KW-0808">Transferase</keyword>
<evidence type="ECO:0000256" key="4">
    <source>
        <dbReference type="ARBA" id="ARBA00022679"/>
    </source>
</evidence>
<evidence type="ECO:0000256" key="9">
    <source>
        <dbReference type="SAM" id="MobiDB-lite"/>
    </source>
</evidence>
<comment type="catalytic activity">
    <reaction evidence="8">
        <text>[GlcNAc-(1-&gt;4)-Mur2Ac(oyl-L-Ala-gamma-D-Glu-L-Lys-D-Ala-D-Ala)](n)-di-trans,octa-cis-undecaprenyl diphosphate + beta-D-GlcNAc-(1-&gt;4)-Mur2Ac(oyl-L-Ala-gamma-D-Glu-L-Lys-D-Ala-D-Ala)-di-trans,octa-cis-undecaprenyl diphosphate = [GlcNAc-(1-&gt;4)-Mur2Ac(oyl-L-Ala-gamma-D-Glu-L-Lys-D-Ala-D-Ala)](n+1)-di-trans,octa-cis-undecaprenyl diphosphate + di-trans,octa-cis-undecaprenyl diphosphate + H(+)</text>
        <dbReference type="Rhea" id="RHEA:23708"/>
        <dbReference type="Rhea" id="RHEA-COMP:9602"/>
        <dbReference type="Rhea" id="RHEA-COMP:9603"/>
        <dbReference type="ChEBI" id="CHEBI:15378"/>
        <dbReference type="ChEBI" id="CHEBI:58405"/>
        <dbReference type="ChEBI" id="CHEBI:60033"/>
        <dbReference type="ChEBI" id="CHEBI:78435"/>
        <dbReference type="EC" id="2.4.99.28"/>
    </reaction>
</comment>
<keyword evidence="3 13" id="KW-0328">Glycosyltransferase</keyword>
<evidence type="ECO:0000313" key="14">
    <source>
        <dbReference type="Proteomes" id="UP001592528"/>
    </source>
</evidence>
<keyword evidence="14" id="KW-1185">Reference proteome</keyword>
<dbReference type="GO" id="GO:0016757">
    <property type="term" value="F:glycosyltransferase activity"/>
    <property type="evidence" value="ECO:0007669"/>
    <property type="project" value="UniProtKB-KW"/>
</dbReference>
<dbReference type="PANTHER" id="PTHR32282:SF34">
    <property type="entry name" value="PENICILLIN-BINDING PROTEIN 1A"/>
    <property type="match status" value="1"/>
</dbReference>
<dbReference type="SUPFAM" id="SSF53955">
    <property type="entry name" value="Lysozyme-like"/>
    <property type="match status" value="1"/>
</dbReference>
<evidence type="ECO:0000259" key="11">
    <source>
        <dbReference type="Pfam" id="PF00905"/>
    </source>
</evidence>
<feature type="compositionally biased region" description="Low complexity" evidence="9">
    <location>
        <begin position="712"/>
        <end position="781"/>
    </location>
</feature>
<evidence type="ECO:0000259" key="12">
    <source>
        <dbReference type="Pfam" id="PF00912"/>
    </source>
</evidence>
<dbReference type="InterPro" id="IPR001460">
    <property type="entry name" value="PCN-bd_Tpept"/>
</dbReference>
<dbReference type="InterPro" id="IPR050396">
    <property type="entry name" value="Glycosyltr_51/Transpeptidase"/>
</dbReference>
<dbReference type="EMBL" id="JBHEZZ010000001">
    <property type="protein sequence ID" value="MFC1399755.1"/>
    <property type="molecule type" value="Genomic_DNA"/>
</dbReference>
<evidence type="ECO:0000313" key="13">
    <source>
        <dbReference type="EMBL" id="MFC1399755.1"/>
    </source>
</evidence>
<keyword evidence="10" id="KW-0472">Membrane</keyword>
<dbReference type="Gene3D" id="3.40.710.10">
    <property type="entry name" value="DD-peptidase/beta-lactamase superfamily"/>
    <property type="match status" value="1"/>
</dbReference>
<accession>A0ABV6UE69</accession>
<proteinExistence type="predicted"/>
<organism evidence="13 14">
    <name type="scientific">Streptacidiphilus cavernicola</name>
    <dbReference type="NCBI Taxonomy" id="3342716"/>
    <lineage>
        <taxon>Bacteria</taxon>
        <taxon>Bacillati</taxon>
        <taxon>Actinomycetota</taxon>
        <taxon>Actinomycetes</taxon>
        <taxon>Kitasatosporales</taxon>
        <taxon>Streptomycetaceae</taxon>
        <taxon>Streptacidiphilus</taxon>
    </lineage>
</organism>
<keyword evidence="10" id="KW-1133">Transmembrane helix</keyword>
<evidence type="ECO:0000256" key="6">
    <source>
        <dbReference type="ARBA" id="ARBA00023268"/>
    </source>
</evidence>
<feature type="domain" description="Glycosyl transferase family 51" evidence="12">
    <location>
        <begin position="126"/>
        <end position="300"/>
    </location>
</feature>
<evidence type="ECO:0000256" key="3">
    <source>
        <dbReference type="ARBA" id="ARBA00022676"/>
    </source>
</evidence>
<dbReference type="InterPro" id="IPR036950">
    <property type="entry name" value="PBP_transglycosylase"/>
</dbReference>
<evidence type="ECO:0000256" key="1">
    <source>
        <dbReference type="ARBA" id="ARBA00022645"/>
    </source>
</evidence>
<feature type="transmembrane region" description="Helical" evidence="10">
    <location>
        <begin position="78"/>
        <end position="99"/>
    </location>
</feature>
<dbReference type="RefSeq" id="WP_051726098.1">
    <property type="nucleotide sequence ID" value="NZ_JBHEZZ010000001.1"/>
</dbReference>
<keyword evidence="1" id="KW-0121">Carboxypeptidase</keyword>
<feature type="domain" description="Penicillin-binding protein transpeptidase" evidence="11">
    <location>
        <begin position="400"/>
        <end position="647"/>
    </location>
</feature>
<dbReference type="EC" id="2.4.-.-" evidence="13"/>
<gene>
    <name evidence="13" type="ORF">ACEZDJ_00410</name>
</gene>
<comment type="caution">
    <text evidence="13">The sequence shown here is derived from an EMBL/GenBank/DDBJ whole genome shotgun (WGS) entry which is preliminary data.</text>
</comment>
<dbReference type="SUPFAM" id="SSF56601">
    <property type="entry name" value="beta-lactamase/transpeptidase-like"/>
    <property type="match status" value="1"/>
</dbReference>
<dbReference type="Gene3D" id="1.10.3810.10">
    <property type="entry name" value="Biosynthetic peptidoglycan transglycosylase-like"/>
    <property type="match status" value="1"/>
</dbReference>
<feature type="region of interest" description="Disordered" evidence="9">
    <location>
        <begin position="1"/>
        <end position="64"/>
    </location>
</feature>
<keyword evidence="2" id="KW-0645">Protease</keyword>
<dbReference type="Proteomes" id="UP001592528">
    <property type="component" value="Unassembled WGS sequence"/>
</dbReference>
<keyword evidence="6" id="KW-0511">Multifunctional enzyme</keyword>
<keyword evidence="5" id="KW-0378">Hydrolase</keyword>
<feature type="region of interest" description="Disordered" evidence="9">
    <location>
        <begin position="712"/>
        <end position="797"/>
    </location>
</feature>
<dbReference type="InterPro" id="IPR023346">
    <property type="entry name" value="Lysozyme-like_dom_sf"/>
</dbReference>
<dbReference type="Pfam" id="PF00905">
    <property type="entry name" value="Transpeptidase"/>
    <property type="match status" value="1"/>
</dbReference>
<dbReference type="InterPro" id="IPR012338">
    <property type="entry name" value="Beta-lactam/transpept-like"/>
</dbReference>
<evidence type="ECO:0000256" key="7">
    <source>
        <dbReference type="ARBA" id="ARBA00034000"/>
    </source>
</evidence>
<sequence length="797" mass="82966">MSSDPKGPQGEGWGPAGGDDPDGPAHPMDPDTLEAEDRAQGGGMGAGFLDRRRAKKQARKAARKAKPWWRRAIPTWRMAVGGLAGLLLLLVGAFVVMYMTVQVPDPNAAATAQSNVYYYADGKTELGRTGETNRISVPIDQIALNMQHAAVSAEDRTFYTNQGVSIRGTVRAAWQTVTGNGLQGGSTITQQYVKNYYLTQDQTVTRKVKEFFISLKVDQTESKNDIMAGYLNTSYFGRNAYGIQAAAQAYYGINAAQLDVPQSAYLAALLQAPSAYDVGTATTAGKAAAVARWNYVLDGMVKLGWVSQSDRNAMTFPKTKAPGATPGVSGQAGYLIDIADQYLNDNDIITAAQLNAGGWKITTTFVKQNQDLLVAAVKKEFTDQLPNTAKAKDVRAAAGSVDPTTGKLVAAYGGPDYATQQFNDATRTDIQVGSTFKAFDLAAGLQNNAKTQDGRAITPYTYYDGTSGRSVQGLPSGQHYAPPNEDDQDYGEITLTYAMKKSVNSVYAQEAVDAGLDNVRKTAIAAGLPADTPDMSASNPALALGVATPSAVEMAGAYATIDNHGEQITPWSVQALSRNGTNRALPAHQTTVAFDRTTADAVTSVLEGVVSPTGTGYVALDLNRPAAGKTGTTDDNKSAWFIGYTPQLVTSVGLFAEDSTTHARLSLGDAAGVTRVNGGSFPAQIWTDYMTSALQGQPVQQFDLNTSIVDNSSPAASASATAPATTPAAGSTAPVAPASTTPAASLSPSTAPSTAASSSGSSPSASTGTSSSSTGGATPSGISLPSFATASTRAGNQ</sequence>
<name>A0ABV6UE69_9ACTN</name>
<dbReference type="PANTHER" id="PTHR32282">
    <property type="entry name" value="BINDING PROTEIN TRANSPEPTIDASE, PUTATIVE-RELATED"/>
    <property type="match status" value="1"/>
</dbReference>
<comment type="catalytic activity">
    <reaction evidence="7">
        <text>Preferential cleavage: (Ac)2-L-Lys-D-Ala-|-D-Ala. Also transpeptidation of peptidyl-alanyl moieties that are N-acyl substituents of D-alanine.</text>
        <dbReference type="EC" id="3.4.16.4"/>
    </reaction>
</comment>
<protein>
    <submittedName>
        <fullName evidence="13">Transglycosylase domain-containing protein</fullName>
        <ecNumber evidence="13">2.4.-.-</ecNumber>
    </submittedName>
</protein>
<evidence type="ECO:0000256" key="5">
    <source>
        <dbReference type="ARBA" id="ARBA00022801"/>
    </source>
</evidence>
<feature type="compositionally biased region" description="Basic residues" evidence="9">
    <location>
        <begin position="52"/>
        <end position="64"/>
    </location>
</feature>
<evidence type="ECO:0000256" key="10">
    <source>
        <dbReference type="SAM" id="Phobius"/>
    </source>
</evidence>
<evidence type="ECO:0000256" key="8">
    <source>
        <dbReference type="ARBA" id="ARBA00049902"/>
    </source>
</evidence>
<dbReference type="InterPro" id="IPR001264">
    <property type="entry name" value="Glyco_trans_51"/>
</dbReference>
<reference evidence="13 14" key="1">
    <citation type="submission" date="2024-09" db="EMBL/GenBank/DDBJ databases">
        <authorList>
            <person name="Lee S.D."/>
        </authorList>
    </citation>
    <scope>NUCLEOTIDE SEQUENCE [LARGE SCALE GENOMIC DNA]</scope>
    <source>
        <strain evidence="13 14">N1-5</strain>
    </source>
</reference>
<evidence type="ECO:0000256" key="2">
    <source>
        <dbReference type="ARBA" id="ARBA00022670"/>
    </source>
</evidence>
<keyword evidence="10" id="KW-0812">Transmembrane</keyword>
<feature type="compositionally biased region" description="Polar residues" evidence="9">
    <location>
        <begin position="786"/>
        <end position="797"/>
    </location>
</feature>
<dbReference type="Pfam" id="PF00912">
    <property type="entry name" value="Transgly"/>
    <property type="match status" value="1"/>
</dbReference>